<dbReference type="RefSeq" id="XP_017342109.1">
    <property type="nucleotide sequence ID" value="XM_017486620.3"/>
</dbReference>
<dbReference type="OrthoDB" id="116883at2759"/>
<dbReference type="Gene3D" id="1.10.3520.10">
    <property type="entry name" value="Glycolipid transfer protein"/>
    <property type="match status" value="1"/>
</dbReference>
<dbReference type="Proteomes" id="UP000221080">
    <property type="component" value="Chromosome 15"/>
</dbReference>
<dbReference type="FunFam" id="1.10.3520.10:FF:000002">
    <property type="entry name" value="Ceramide-1-phosphate transfer protein"/>
    <property type="match status" value="1"/>
</dbReference>
<dbReference type="GO" id="GO:0032691">
    <property type="term" value="P:negative regulation of interleukin-1 beta production"/>
    <property type="evidence" value="ECO:0007669"/>
    <property type="project" value="UniProtKB-ARBA"/>
</dbReference>
<dbReference type="KEGG" id="ipu:108275699"/>
<accession>A0A2D0SHB3</accession>
<feature type="transmembrane region" description="Helical" evidence="2">
    <location>
        <begin position="22"/>
        <end position="40"/>
    </location>
</feature>
<dbReference type="GO" id="GO:1902387">
    <property type="term" value="F:ceramide 1-phosphate binding"/>
    <property type="evidence" value="ECO:0007669"/>
    <property type="project" value="TreeGrafter"/>
</dbReference>
<dbReference type="GeneID" id="108275699"/>
<dbReference type="Pfam" id="PF08718">
    <property type="entry name" value="GLTP"/>
    <property type="match status" value="1"/>
</dbReference>
<dbReference type="PANTHER" id="PTHR10219">
    <property type="entry name" value="GLYCOLIPID TRANSFER PROTEIN-RELATED"/>
    <property type="match status" value="1"/>
</dbReference>
<evidence type="ECO:0000259" key="3">
    <source>
        <dbReference type="Pfam" id="PF08718"/>
    </source>
</evidence>
<dbReference type="GO" id="GO:1902388">
    <property type="term" value="F:ceramide 1-phosphate transfer activity"/>
    <property type="evidence" value="ECO:0007669"/>
    <property type="project" value="TreeGrafter"/>
</dbReference>
<proteinExistence type="inferred from homology"/>
<dbReference type="GO" id="GO:0005829">
    <property type="term" value="C:cytosol"/>
    <property type="evidence" value="ECO:0007669"/>
    <property type="project" value="TreeGrafter"/>
</dbReference>
<evidence type="ECO:0000256" key="2">
    <source>
        <dbReference type="SAM" id="Phobius"/>
    </source>
</evidence>
<dbReference type="InterPro" id="IPR014830">
    <property type="entry name" value="Glycolipid_transfer_prot_dom"/>
</dbReference>
<sequence length="328" mass="37326">MCVFVSVCVCVCLKMRSLLHQYFLVAAMLTLFLFLTSLWLPQGTVQDCESSWLPCLSDPNHMVHPVVVAESDVGTHTDNITIRSDSINPKPVIISDCPGQHFQVSQLLLYLNSALSPTSDVLLDPYLLCWEELIKFMEALGPLVSFFTYKVQEKITLIRQLAEEDSGKHRLLTPPPTNSPLLTHNPLSHTYHSVCSMLDTELQLGVVSFDRQTPSGSRTLLRLHRSLLWLQLLLMKLWLEPGHVRRSLGEVCEEAYSEALAPHHPWLLQRVARLAFKAMPEHTVLLRMVCVNTHEEAEPIIRTIVTAISEVRRRTHNELEKRNMLDLP</sequence>
<organism evidence="4 5">
    <name type="scientific">Ictalurus punctatus</name>
    <name type="common">Channel catfish</name>
    <name type="synonym">Silurus punctatus</name>
    <dbReference type="NCBI Taxonomy" id="7998"/>
    <lineage>
        <taxon>Eukaryota</taxon>
        <taxon>Metazoa</taxon>
        <taxon>Chordata</taxon>
        <taxon>Craniata</taxon>
        <taxon>Vertebrata</taxon>
        <taxon>Euteleostomi</taxon>
        <taxon>Actinopterygii</taxon>
        <taxon>Neopterygii</taxon>
        <taxon>Teleostei</taxon>
        <taxon>Ostariophysi</taxon>
        <taxon>Siluriformes</taxon>
        <taxon>Ictaluridae</taxon>
        <taxon>Ictalurus</taxon>
    </lineage>
</organism>
<evidence type="ECO:0000313" key="5">
    <source>
        <dbReference type="RefSeq" id="XP_017342109.1"/>
    </source>
</evidence>
<dbReference type="SUPFAM" id="SSF110004">
    <property type="entry name" value="Glycolipid transfer protein, GLTP"/>
    <property type="match status" value="1"/>
</dbReference>
<evidence type="ECO:0000313" key="6">
    <source>
        <dbReference type="RefSeq" id="XP_053542294.1"/>
    </source>
</evidence>
<keyword evidence="2" id="KW-1133">Transmembrane helix</keyword>
<name>A0A2D0SHB3_ICTPU</name>
<reference evidence="4" key="1">
    <citation type="journal article" date="2016" name="Nat. Commun.">
        <title>The channel catfish genome sequence provides insights into the evolution of scale formation in teleosts.</title>
        <authorList>
            <person name="Liu Z."/>
            <person name="Liu S."/>
            <person name="Yao J."/>
            <person name="Bao L."/>
            <person name="Zhang J."/>
            <person name="Li Y."/>
            <person name="Jiang C."/>
            <person name="Sun L."/>
            <person name="Wang R."/>
            <person name="Zhang Y."/>
            <person name="Zhou T."/>
            <person name="Zeng Q."/>
            <person name="Fu Q."/>
            <person name="Gao S."/>
            <person name="Li N."/>
            <person name="Koren S."/>
            <person name="Jiang Y."/>
            <person name="Zimin A."/>
            <person name="Xu P."/>
            <person name="Phillippy A.M."/>
            <person name="Geng X."/>
            <person name="Song L."/>
            <person name="Sun F."/>
            <person name="Li C."/>
            <person name="Wang X."/>
            <person name="Chen A."/>
            <person name="Jin Y."/>
            <person name="Yuan Z."/>
            <person name="Yang Y."/>
            <person name="Tan S."/>
            <person name="Peatman E."/>
            <person name="Lu J."/>
            <person name="Qin Z."/>
            <person name="Dunham R."/>
            <person name="Li Z."/>
            <person name="Sonstegard T."/>
            <person name="Feng J."/>
            <person name="Danzmann R.G."/>
            <person name="Schroeder S."/>
            <person name="Scheffler B."/>
            <person name="Duke M.V."/>
            <person name="Ballard L."/>
            <person name="Kucuktas H."/>
            <person name="Kaltenboeck L."/>
            <person name="Liu H."/>
            <person name="Armbruster J."/>
            <person name="Xie Y."/>
            <person name="Kirby M.L."/>
            <person name="Tian Y."/>
            <person name="Flanagan M.E."/>
            <person name="Mu W."/>
            <person name="Waldbieser G.C."/>
        </authorList>
    </citation>
    <scope>NUCLEOTIDE SEQUENCE [LARGE SCALE GENOMIC DNA]</scope>
    <source>
        <strain evidence="4">SDA103</strain>
    </source>
</reference>
<keyword evidence="2" id="KW-0812">Transmembrane</keyword>
<reference evidence="5 6" key="2">
    <citation type="submission" date="2025-04" db="UniProtKB">
        <authorList>
            <consortium name="RefSeq"/>
        </authorList>
    </citation>
    <scope>IDENTIFICATION</scope>
    <source>
        <tissue evidence="5 6">Blood</tissue>
    </source>
</reference>
<evidence type="ECO:0000313" key="4">
    <source>
        <dbReference type="Proteomes" id="UP000221080"/>
    </source>
</evidence>
<protein>
    <submittedName>
        <fullName evidence="5 6">Ceramide-1-phosphate transfer protein</fullName>
    </submittedName>
</protein>
<dbReference type="PANTHER" id="PTHR10219:SF19">
    <property type="entry name" value="GLYCOLIPID TRANSFER PROTEIN DOMAIN-CONTAINING PROTEIN 2"/>
    <property type="match status" value="1"/>
</dbReference>
<evidence type="ECO:0000256" key="1">
    <source>
        <dbReference type="ARBA" id="ARBA00007148"/>
    </source>
</evidence>
<feature type="domain" description="Glycolipid transfer protein" evidence="3">
    <location>
        <begin position="122"/>
        <end position="290"/>
    </location>
</feature>
<dbReference type="CTD" id="100002437"/>
<keyword evidence="2" id="KW-0472">Membrane</keyword>
<keyword evidence="4" id="KW-1185">Reference proteome</keyword>
<gene>
    <name evidence="5 6" type="primary">gltpd2a</name>
</gene>
<comment type="similarity">
    <text evidence="1">Belongs to the GLTP family.</text>
</comment>
<dbReference type="GO" id="GO:0016020">
    <property type="term" value="C:membrane"/>
    <property type="evidence" value="ECO:0007669"/>
    <property type="project" value="TreeGrafter"/>
</dbReference>
<dbReference type="AlphaFoldDB" id="A0A2D0SHB3"/>
<dbReference type="RefSeq" id="XP_053542294.1">
    <property type="nucleotide sequence ID" value="XM_053686319.1"/>
</dbReference>
<dbReference type="InterPro" id="IPR036497">
    <property type="entry name" value="GLTP_sf"/>
</dbReference>